<evidence type="ECO:0000259" key="1">
    <source>
        <dbReference type="Pfam" id="PF08338"/>
    </source>
</evidence>
<accession>A0ABN2PWV6</accession>
<dbReference type="InterPro" id="IPR013549">
    <property type="entry name" value="DUF1731"/>
</dbReference>
<name>A0ABN2PWV6_9ACTN</name>
<reference evidence="2 3" key="1">
    <citation type="journal article" date="2019" name="Int. J. Syst. Evol. Microbiol.">
        <title>The Global Catalogue of Microorganisms (GCM) 10K type strain sequencing project: providing services to taxonomists for standard genome sequencing and annotation.</title>
        <authorList>
            <consortium name="The Broad Institute Genomics Platform"/>
            <consortium name="The Broad Institute Genome Sequencing Center for Infectious Disease"/>
            <person name="Wu L."/>
            <person name="Ma J."/>
        </authorList>
    </citation>
    <scope>NUCLEOTIDE SEQUENCE [LARGE SCALE GENOMIC DNA]</scope>
    <source>
        <strain evidence="2 3">JCM 14046</strain>
    </source>
</reference>
<protein>
    <recommendedName>
        <fullName evidence="1">DUF1731 domain-containing protein</fullName>
    </recommendedName>
</protein>
<sequence>MATGRARSVTQRALMRDLRHAWGTRLGPPATRAVAGVGARVLGSDPELLLTSRRVLPTRLVLSGFRFSHPTWPDAARDLVARARGRDEGTGVVATLRATSAGTAG</sequence>
<comment type="caution">
    <text evidence="2">The sequence shown here is derived from an EMBL/GenBank/DDBJ whole genome shotgun (WGS) entry which is preliminary data.</text>
</comment>
<feature type="domain" description="DUF1731" evidence="1">
    <location>
        <begin position="43"/>
        <end position="79"/>
    </location>
</feature>
<evidence type="ECO:0000313" key="2">
    <source>
        <dbReference type="EMBL" id="GAA1931895.1"/>
    </source>
</evidence>
<keyword evidence="3" id="KW-1185">Reference proteome</keyword>
<dbReference type="Proteomes" id="UP001501612">
    <property type="component" value="Unassembled WGS sequence"/>
</dbReference>
<proteinExistence type="predicted"/>
<organism evidence="2 3">
    <name type="scientific">Nocardioides lentus</name>
    <dbReference type="NCBI Taxonomy" id="338077"/>
    <lineage>
        <taxon>Bacteria</taxon>
        <taxon>Bacillati</taxon>
        <taxon>Actinomycetota</taxon>
        <taxon>Actinomycetes</taxon>
        <taxon>Propionibacteriales</taxon>
        <taxon>Nocardioidaceae</taxon>
        <taxon>Nocardioides</taxon>
    </lineage>
</organism>
<gene>
    <name evidence="2" type="ORF">GCM10009737_37270</name>
</gene>
<evidence type="ECO:0000313" key="3">
    <source>
        <dbReference type="Proteomes" id="UP001501612"/>
    </source>
</evidence>
<dbReference type="Pfam" id="PF08338">
    <property type="entry name" value="DUF1731"/>
    <property type="match status" value="1"/>
</dbReference>
<dbReference type="EMBL" id="BAAAMY010000015">
    <property type="protein sequence ID" value="GAA1931895.1"/>
    <property type="molecule type" value="Genomic_DNA"/>
</dbReference>